<evidence type="ECO:0000313" key="3">
    <source>
        <dbReference type="Proteomes" id="UP000008022"/>
    </source>
</evidence>
<dbReference type="InterPro" id="IPR050898">
    <property type="entry name" value="Plant_acyltransferase"/>
</dbReference>
<dbReference type="PANTHER" id="PTHR31147">
    <property type="entry name" value="ACYL TRANSFERASE 4"/>
    <property type="match status" value="1"/>
</dbReference>
<dbReference type="Gramene" id="ORUFI12G12480.1">
    <property type="protein sequence ID" value="ORUFI12G12480.1"/>
    <property type="gene ID" value="ORUFI12G12480"/>
</dbReference>
<protein>
    <submittedName>
        <fullName evidence="2">Uncharacterized protein</fullName>
    </submittedName>
</protein>
<dbReference type="eggNOG" id="ENOG502QUSI">
    <property type="taxonomic scope" value="Eukaryota"/>
</dbReference>
<dbReference type="STRING" id="4529.A0A0E0RH24"/>
<dbReference type="PANTHER" id="PTHR31147:SF54">
    <property type="entry name" value="OS10G0105900 PROTEIN"/>
    <property type="match status" value="1"/>
</dbReference>
<dbReference type="Proteomes" id="UP000008022">
    <property type="component" value="Unassembled WGS sequence"/>
</dbReference>
<dbReference type="EnsemblPlants" id="ORUFI12G12480.1">
    <property type="protein sequence ID" value="ORUFI12G12480.1"/>
    <property type="gene ID" value="ORUFI12G12480"/>
</dbReference>
<reference evidence="3" key="1">
    <citation type="submission" date="2013-06" db="EMBL/GenBank/DDBJ databases">
        <authorList>
            <person name="Zhao Q."/>
        </authorList>
    </citation>
    <scope>NUCLEOTIDE SEQUENCE</scope>
    <source>
        <strain evidence="3">cv. W1943</strain>
    </source>
</reference>
<accession>A0A0E0RH24</accession>
<name>A0A0E0RH24_ORYRU</name>
<comment type="similarity">
    <text evidence="1">Belongs to the plant acyltransferase family.</text>
</comment>
<evidence type="ECO:0000313" key="2">
    <source>
        <dbReference type="EnsemblPlants" id="ORUFI12G12480.1"/>
    </source>
</evidence>
<reference evidence="2" key="2">
    <citation type="submission" date="2015-06" db="UniProtKB">
        <authorList>
            <consortium name="EnsemblPlants"/>
        </authorList>
    </citation>
    <scope>IDENTIFICATION</scope>
</reference>
<dbReference type="FunFam" id="3.30.559.10:FF:000075">
    <property type="entry name" value="Spermidine hydroxycinnamoyltransferase 2"/>
    <property type="match status" value="1"/>
</dbReference>
<dbReference type="InterPro" id="IPR023213">
    <property type="entry name" value="CAT-like_dom_sf"/>
</dbReference>
<dbReference type="AlphaFoldDB" id="A0A0E0RH24"/>
<organism evidence="2 3">
    <name type="scientific">Oryza rufipogon</name>
    <name type="common">Brownbeard rice</name>
    <name type="synonym">Asian wild rice</name>
    <dbReference type="NCBI Taxonomy" id="4529"/>
    <lineage>
        <taxon>Eukaryota</taxon>
        <taxon>Viridiplantae</taxon>
        <taxon>Streptophyta</taxon>
        <taxon>Embryophyta</taxon>
        <taxon>Tracheophyta</taxon>
        <taxon>Spermatophyta</taxon>
        <taxon>Magnoliopsida</taxon>
        <taxon>Liliopsida</taxon>
        <taxon>Poales</taxon>
        <taxon>Poaceae</taxon>
        <taxon>BOP clade</taxon>
        <taxon>Oryzoideae</taxon>
        <taxon>Oryzeae</taxon>
        <taxon>Oryzinae</taxon>
        <taxon>Oryza</taxon>
    </lineage>
</organism>
<keyword evidence="3" id="KW-1185">Reference proteome</keyword>
<dbReference type="HOGENOM" id="CLU_014546_2_2_1"/>
<proteinExistence type="inferred from homology"/>
<dbReference type="Gene3D" id="3.30.559.10">
    <property type="entry name" value="Chloramphenicol acetyltransferase-like domain"/>
    <property type="match status" value="3"/>
</dbReference>
<sequence>MKQKSFMARRRGNPELVTPARATPCETKPLSDLDDHWDLRYLQPALRFFRAVDSDRRPARPGDTIRAALAEALVYYYPIAGRLRELPKGHKLAVECTGEGVVFVEAEAEATLEDFGDPPMPTFCGAEGFLCDVGDARVIVGRPLFYMQPYPNTLRYKMSLRACPLDVAIIIFAVDVLQYLPSSSIQTYTYRIMKQKSFMSRRWGNPELITPARATPQESKPLSDLDDHWDLRYLQPGLDFFHAVDGDHWPARPGDSIKTALAEALVYYYPIAGRLREMPKGHRLAVECTAEGVVFVEAEAEATLEDFGEPPMPTFHGAEGFLCDVGDARVIVGRPLFYMQITHLKCGGFVLGTHICHCIADAFGTFQFLKAIFDIARGEAKPTILPVWKRELFVGTSLPPHIQEGQEKLFDELENATCDDIMVTMPTENMVSEYFILSQIDMDALRRHVPLNLTETVTSFELLTAVTWRSRTVALGYKPCHIVRLMINVNARGRWKKFPSGYYGNGLMCSVIQTTVNDLCTNPLGHTIELVRKAKDEMMIEENMQLRVDLLPLWREKPYIKLQRIFETCDIKWIGQDTLDIGWAKRIGGGIPTVSLPNMTSYQFMCKNENGEKSTVMSMLLPQPAMDRFKHEMTAWLNEYSIRPKI</sequence>
<evidence type="ECO:0000256" key="1">
    <source>
        <dbReference type="ARBA" id="ARBA00009861"/>
    </source>
</evidence>
<dbReference type="GO" id="GO:0050734">
    <property type="term" value="F:hydroxycinnamoyltransferase activity"/>
    <property type="evidence" value="ECO:0007669"/>
    <property type="project" value="UniProtKB-ARBA"/>
</dbReference>
<dbReference type="OMA" id="MKQKSFM"/>
<dbReference type="Pfam" id="PF02458">
    <property type="entry name" value="Transferase"/>
    <property type="match status" value="2"/>
</dbReference>